<reference evidence="2" key="1">
    <citation type="journal article" date="2019" name="Int. J. Syst. Evol. Microbiol.">
        <title>The Global Catalogue of Microorganisms (GCM) 10K type strain sequencing project: providing services to taxonomists for standard genome sequencing and annotation.</title>
        <authorList>
            <consortium name="The Broad Institute Genomics Platform"/>
            <consortium name="The Broad Institute Genome Sequencing Center for Infectious Disease"/>
            <person name="Wu L."/>
            <person name="Ma J."/>
        </authorList>
    </citation>
    <scope>NUCLEOTIDE SEQUENCE [LARGE SCALE GENOMIC DNA]</scope>
    <source>
        <strain evidence="2">CGMCC 4.1622</strain>
    </source>
</reference>
<evidence type="ECO:0000313" key="1">
    <source>
        <dbReference type="EMBL" id="MFC5647358.1"/>
    </source>
</evidence>
<comment type="caution">
    <text evidence="1">The sequence shown here is derived from an EMBL/GenBank/DDBJ whole genome shotgun (WGS) entry which is preliminary data.</text>
</comment>
<dbReference type="Pfam" id="PF07591">
    <property type="entry name" value="PT-HINT"/>
    <property type="match status" value="1"/>
</dbReference>
<name>A0ABW0VPU7_9ACTN</name>
<gene>
    <name evidence="1" type="ORF">ACFPZF_39230</name>
</gene>
<dbReference type="NCBIfam" id="TIGR01443">
    <property type="entry name" value="intein_Cterm"/>
    <property type="match status" value="1"/>
</dbReference>
<dbReference type="InterPro" id="IPR030934">
    <property type="entry name" value="Intein_C"/>
</dbReference>
<accession>A0ABW0VPU7</accession>
<sequence length="296" mass="32057">MIYVASATHTPTPPAAWPVARAEPVDHAGPRAFLTGEVLKSADGPDFPAVAAVVADSMSGDTVLATDPDTGQTTPERVDNTITTPDDEDFTEIDILGPNNAQGTITVTDQHLIWSETAKTWVYAAGVVPGTLLRTPDGRTAKATGVRYRHALRTAYNLTVHDLHTYYVQAGATPVLVHNADDNGTRPTVVTRGIRAVLAGRAQRRNLNGTLDFFDGRDLGPISRYRGWITNFTGTENIPEADRVTTRIYDMDGGGDAYRILVREQPGKRPQYAWVPPGPNGLHNYGALVVFKPECL</sequence>
<keyword evidence="2" id="KW-1185">Reference proteome</keyword>
<proteinExistence type="predicted"/>
<dbReference type="EMBL" id="JBHSOC010000158">
    <property type="protein sequence ID" value="MFC5647358.1"/>
    <property type="molecule type" value="Genomic_DNA"/>
</dbReference>
<dbReference type="InterPro" id="IPR036844">
    <property type="entry name" value="Hint_dom_sf"/>
</dbReference>
<dbReference type="SUPFAM" id="SSF51294">
    <property type="entry name" value="Hedgehog/intein (Hint) domain"/>
    <property type="match status" value="1"/>
</dbReference>
<organism evidence="1 2">
    <name type="scientific">Kitasatospora cinereorecta</name>
    <dbReference type="NCBI Taxonomy" id="285560"/>
    <lineage>
        <taxon>Bacteria</taxon>
        <taxon>Bacillati</taxon>
        <taxon>Actinomycetota</taxon>
        <taxon>Actinomycetes</taxon>
        <taxon>Kitasatosporales</taxon>
        <taxon>Streptomycetaceae</taxon>
        <taxon>Kitasatospora</taxon>
    </lineage>
</organism>
<protein>
    <submittedName>
        <fullName evidence="1">Polymorphic toxin-type HINT domain-containing protein</fullName>
    </submittedName>
</protein>
<dbReference type="Proteomes" id="UP001596066">
    <property type="component" value="Unassembled WGS sequence"/>
</dbReference>
<evidence type="ECO:0000313" key="2">
    <source>
        <dbReference type="Proteomes" id="UP001596066"/>
    </source>
</evidence>
<dbReference type="RefSeq" id="WP_346148093.1">
    <property type="nucleotide sequence ID" value="NZ_BAAAUA010000044.1"/>
</dbReference>
<dbReference type="Gene3D" id="2.170.16.10">
    <property type="entry name" value="Hedgehog/Intein (Hint) domain"/>
    <property type="match status" value="1"/>
</dbReference>